<dbReference type="Pfam" id="PF00050">
    <property type="entry name" value="Kazal_1"/>
    <property type="match status" value="3"/>
</dbReference>
<feature type="domain" description="Kazal-like" evidence="5">
    <location>
        <begin position="11"/>
        <end position="67"/>
    </location>
</feature>
<dbReference type="InterPro" id="IPR002350">
    <property type="entry name" value="Kazal_dom"/>
</dbReference>
<dbReference type="Pfam" id="PF07648">
    <property type="entry name" value="Kazal_2"/>
    <property type="match status" value="1"/>
</dbReference>
<dbReference type="EMBL" id="OU893333">
    <property type="protein sequence ID" value="CAG9788888.1"/>
    <property type="molecule type" value="Genomic_DNA"/>
</dbReference>
<dbReference type="PANTHER" id="PTHR21131">
    <property type="entry name" value="SERINE-TYPE ENDOPEPTIDASE INHIBITOR"/>
    <property type="match status" value="1"/>
</dbReference>
<evidence type="ECO:0000256" key="1">
    <source>
        <dbReference type="ARBA" id="ARBA00022690"/>
    </source>
</evidence>
<dbReference type="SMART" id="SM00280">
    <property type="entry name" value="KAZAL"/>
    <property type="match status" value="4"/>
</dbReference>
<evidence type="ECO:0000256" key="4">
    <source>
        <dbReference type="SAM" id="SignalP"/>
    </source>
</evidence>
<feature type="domain" description="Kazal-like" evidence="5">
    <location>
        <begin position="68"/>
        <end position="111"/>
    </location>
</feature>
<organism evidence="6 7">
    <name type="scientific">Diatraea saccharalis</name>
    <name type="common">sugarcane borer</name>
    <dbReference type="NCBI Taxonomy" id="40085"/>
    <lineage>
        <taxon>Eukaryota</taxon>
        <taxon>Metazoa</taxon>
        <taxon>Ecdysozoa</taxon>
        <taxon>Arthropoda</taxon>
        <taxon>Hexapoda</taxon>
        <taxon>Insecta</taxon>
        <taxon>Pterygota</taxon>
        <taxon>Neoptera</taxon>
        <taxon>Endopterygota</taxon>
        <taxon>Lepidoptera</taxon>
        <taxon>Glossata</taxon>
        <taxon>Ditrysia</taxon>
        <taxon>Pyraloidea</taxon>
        <taxon>Crambidae</taxon>
        <taxon>Crambinae</taxon>
        <taxon>Diatraea</taxon>
    </lineage>
</organism>
<sequence>MISIFGVLLVAVAFKNCNALPPCVCAKNYRPVCGSDGNTYSNECMMNCASYNTKSNIEMSKTGPCNEEAQNLCICTMEYRPVCGDDGKDYFNSCEAGCNKVEIKSYGLCDEVKVAVIPPCTCSKEKKPVCGTDGATYSNDCLLNCATQVNSRLGIAHQGPCEEIKTPSTPASRPESIGVSCGCTRNFMPVCGSDGVTYNNDCLLNCSGKEKIKEGSCEQIDIVNN</sequence>
<keyword evidence="2" id="KW-0722">Serine protease inhibitor</keyword>
<dbReference type="PANTHER" id="PTHR21131:SF0">
    <property type="entry name" value="GEO10195P1-RELATED"/>
    <property type="match status" value="1"/>
</dbReference>
<dbReference type="Gene3D" id="3.30.60.30">
    <property type="match status" value="4"/>
</dbReference>
<keyword evidence="1" id="KW-0646">Protease inhibitor</keyword>
<reference evidence="6" key="2">
    <citation type="submission" date="2022-10" db="EMBL/GenBank/DDBJ databases">
        <authorList>
            <consortium name="ENA_rothamsted_submissions"/>
            <consortium name="culmorum"/>
            <person name="King R."/>
        </authorList>
    </citation>
    <scope>NUCLEOTIDE SEQUENCE</scope>
</reference>
<evidence type="ECO:0000256" key="2">
    <source>
        <dbReference type="ARBA" id="ARBA00022900"/>
    </source>
</evidence>
<dbReference type="AlphaFoldDB" id="A0A9N9WDS6"/>
<keyword evidence="4" id="KW-0732">Signal</keyword>
<dbReference type="PROSITE" id="PS00282">
    <property type="entry name" value="KAZAL_1"/>
    <property type="match status" value="2"/>
</dbReference>
<keyword evidence="3" id="KW-1015">Disulfide bond</keyword>
<feature type="domain" description="Kazal-like" evidence="5">
    <location>
        <begin position="114"/>
        <end position="163"/>
    </location>
</feature>
<dbReference type="PROSITE" id="PS51465">
    <property type="entry name" value="KAZAL_2"/>
    <property type="match status" value="4"/>
</dbReference>
<dbReference type="InterPro" id="IPR053265">
    <property type="entry name" value="Serpin"/>
</dbReference>
<evidence type="ECO:0000313" key="6">
    <source>
        <dbReference type="EMBL" id="CAG9788888.1"/>
    </source>
</evidence>
<dbReference type="GO" id="GO:0004867">
    <property type="term" value="F:serine-type endopeptidase inhibitor activity"/>
    <property type="evidence" value="ECO:0007669"/>
    <property type="project" value="UniProtKB-KW"/>
</dbReference>
<keyword evidence="7" id="KW-1185">Reference proteome</keyword>
<evidence type="ECO:0000256" key="3">
    <source>
        <dbReference type="ARBA" id="ARBA00023157"/>
    </source>
</evidence>
<dbReference type="CDD" id="cd00104">
    <property type="entry name" value="KAZAL_FS"/>
    <property type="match status" value="3"/>
</dbReference>
<dbReference type="InterPro" id="IPR036058">
    <property type="entry name" value="Kazal_dom_sf"/>
</dbReference>
<accession>A0A9N9WDS6</accession>
<protein>
    <recommendedName>
        <fullName evidence="5">Kazal-like domain-containing protein</fullName>
    </recommendedName>
</protein>
<evidence type="ECO:0000259" key="5">
    <source>
        <dbReference type="PROSITE" id="PS51465"/>
    </source>
</evidence>
<name>A0A9N9WDS6_9NEOP</name>
<gene>
    <name evidence="6" type="ORF">DIATSA_LOCUS6669</name>
</gene>
<feature type="chain" id="PRO_5040236577" description="Kazal-like domain-containing protein" evidence="4">
    <location>
        <begin position="20"/>
        <end position="225"/>
    </location>
</feature>
<feature type="signal peptide" evidence="4">
    <location>
        <begin position="1"/>
        <end position="19"/>
    </location>
</feature>
<dbReference type="Proteomes" id="UP001153714">
    <property type="component" value="Chromosome 2"/>
</dbReference>
<dbReference type="FunFam" id="3.30.60.30:FF:000067">
    <property type="entry name" value="Thrombin inhibitor rhodniin"/>
    <property type="match status" value="2"/>
</dbReference>
<dbReference type="OrthoDB" id="126772at2759"/>
<proteinExistence type="predicted"/>
<dbReference type="SUPFAM" id="SSF100895">
    <property type="entry name" value="Kazal-type serine protease inhibitors"/>
    <property type="match status" value="4"/>
</dbReference>
<reference evidence="6" key="1">
    <citation type="submission" date="2021-12" db="EMBL/GenBank/DDBJ databases">
        <authorList>
            <person name="King R."/>
        </authorList>
    </citation>
    <scope>NUCLEOTIDE SEQUENCE</scope>
</reference>
<evidence type="ECO:0000313" key="7">
    <source>
        <dbReference type="Proteomes" id="UP001153714"/>
    </source>
</evidence>
<feature type="domain" description="Kazal-like" evidence="5">
    <location>
        <begin position="175"/>
        <end position="219"/>
    </location>
</feature>